<feature type="region of interest" description="Disordered" evidence="1">
    <location>
        <begin position="1"/>
        <end position="36"/>
    </location>
</feature>
<proteinExistence type="predicted"/>
<reference evidence="4" key="3">
    <citation type="submission" date="2015-06" db="UniProtKB">
        <authorList>
            <consortium name="EnsemblMetazoa"/>
        </authorList>
    </citation>
    <scope>IDENTIFICATION</scope>
</reference>
<keyword evidence="5" id="KW-1185">Reference proteome</keyword>
<organism evidence="3">
    <name type="scientific">Capitella teleta</name>
    <name type="common">Polychaete worm</name>
    <dbReference type="NCBI Taxonomy" id="283909"/>
    <lineage>
        <taxon>Eukaryota</taxon>
        <taxon>Metazoa</taxon>
        <taxon>Spiralia</taxon>
        <taxon>Lophotrochozoa</taxon>
        <taxon>Annelida</taxon>
        <taxon>Polychaeta</taxon>
        <taxon>Sedentaria</taxon>
        <taxon>Scolecida</taxon>
        <taxon>Capitellidae</taxon>
        <taxon>Capitella</taxon>
    </lineage>
</organism>
<evidence type="ECO:0000313" key="3">
    <source>
        <dbReference type="EMBL" id="ELT95668.1"/>
    </source>
</evidence>
<protein>
    <submittedName>
        <fullName evidence="3 4">Uncharacterized protein</fullName>
    </submittedName>
</protein>
<sequence length="201" mass="22177">MKAETKQKTAKVSTGETVKKEEVKKVPSDDEEDGAGGCAPEEVDGCAVFWLALFVVTMVIYLAGFIAPDWRENDEVTKSGLWKICAYDYCYDFVGDSRIPKSGHLKATQTFMCFSFFACLLATYGHIGWVLSPFNPMYRGCAWSGGIIAGLMNGIAVLIYGVWLGHRPEGWAYWCSVYSATALFLNGTLAFCTLRSIDAPR</sequence>
<dbReference type="Proteomes" id="UP000014760">
    <property type="component" value="Unassembled WGS sequence"/>
</dbReference>
<dbReference type="HOGENOM" id="CLU_1361582_0_0_1"/>
<reference evidence="5" key="1">
    <citation type="submission" date="2012-12" db="EMBL/GenBank/DDBJ databases">
        <authorList>
            <person name="Hellsten U."/>
            <person name="Grimwood J."/>
            <person name="Chapman J.A."/>
            <person name="Shapiro H."/>
            <person name="Aerts A."/>
            <person name="Otillar R.P."/>
            <person name="Terry A.Y."/>
            <person name="Boore J.L."/>
            <person name="Simakov O."/>
            <person name="Marletaz F."/>
            <person name="Cho S.-J."/>
            <person name="Edsinger-Gonzales E."/>
            <person name="Havlak P."/>
            <person name="Kuo D.-H."/>
            <person name="Larsson T."/>
            <person name="Lv J."/>
            <person name="Arendt D."/>
            <person name="Savage R."/>
            <person name="Osoegawa K."/>
            <person name="de Jong P."/>
            <person name="Lindberg D.R."/>
            <person name="Seaver E.C."/>
            <person name="Weisblat D.A."/>
            <person name="Putnam N.H."/>
            <person name="Grigoriev I.V."/>
            <person name="Rokhsar D.S."/>
        </authorList>
    </citation>
    <scope>NUCLEOTIDE SEQUENCE</scope>
    <source>
        <strain evidence="5">I ESC-2004</strain>
    </source>
</reference>
<feature type="transmembrane region" description="Helical" evidence="2">
    <location>
        <begin position="109"/>
        <end position="131"/>
    </location>
</feature>
<evidence type="ECO:0000256" key="1">
    <source>
        <dbReference type="SAM" id="MobiDB-lite"/>
    </source>
</evidence>
<keyword evidence="2" id="KW-0472">Membrane</keyword>
<name>R7TP36_CAPTE</name>
<dbReference type="EMBL" id="AMQN01002384">
    <property type="status" value="NOT_ANNOTATED_CDS"/>
    <property type="molecule type" value="Genomic_DNA"/>
</dbReference>
<evidence type="ECO:0000313" key="4">
    <source>
        <dbReference type="EnsemblMetazoa" id="CapteP222669"/>
    </source>
</evidence>
<dbReference type="AlphaFoldDB" id="R7TP36"/>
<dbReference type="Gene3D" id="1.20.140.150">
    <property type="match status" value="1"/>
</dbReference>
<keyword evidence="2" id="KW-1133">Transmembrane helix</keyword>
<gene>
    <name evidence="3" type="ORF">CAPTEDRAFT_222669</name>
</gene>
<feature type="compositionally biased region" description="Basic and acidic residues" evidence="1">
    <location>
        <begin position="17"/>
        <end position="28"/>
    </location>
</feature>
<feature type="transmembrane region" description="Helical" evidence="2">
    <location>
        <begin position="171"/>
        <end position="194"/>
    </location>
</feature>
<feature type="transmembrane region" description="Helical" evidence="2">
    <location>
        <begin position="143"/>
        <end position="165"/>
    </location>
</feature>
<evidence type="ECO:0000313" key="5">
    <source>
        <dbReference type="Proteomes" id="UP000014760"/>
    </source>
</evidence>
<reference evidence="3 5" key="2">
    <citation type="journal article" date="2013" name="Nature">
        <title>Insights into bilaterian evolution from three spiralian genomes.</title>
        <authorList>
            <person name="Simakov O."/>
            <person name="Marletaz F."/>
            <person name="Cho S.J."/>
            <person name="Edsinger-Gonzales E."/>
            <person name="Havlak P."/>
            <person name="Hellsten U."/>
            <person name="Kuo D.H."/>
            <person name="Larsson T."/>
            <person name="Lv J."/>
            <person name="Arendt D."/>
            <person name="Savage R."/>
            <person name="Osoegawa K."/>
            <person name="de Jong P."/>
            <person name="Grimwood J."/>
            <person name="Chapman J.A."/>
            <person name="Shapiro H."/>
            <person name="Aerts A."/>
            <person name="Otillar R.P."/>
            <person name="Terry A.Y."/>
            <person name="Boore J.L."/>
            <person name="Grigoriev I.V."/>
            <person name="Lindberg D.R."/>
            <person name="Seaver E.C."/>
            <person name="Weisblat D.A."/>
            <person name="Putnam N.H."/>
            <person name="Rokhsar D.S."/>
        </authorList>
    </citation>
    <scope>NUCLEOTIDE SEQUENCE</scope>
    <source>
        <strain evidence="3 5">I ESC-2004</strain>
    </source>
</reference>
<dbReference type="EMBL" id="KB309044">
    <property type="protein sequence ID" value="ELT95668.1"/>
    <property type="molecule type" value="Genomic_DNA"/>
</dbReference>
<keyword evidence="2" id="KW-0812">Transmembrane</keyword>
<feature type="transmembrane region" description="Helical" evidence="2">
    <location>
        <begin position="47"/>
        <end position="67"/>
    </location>
</feature>
<accession>R7TP36</accession>
<evidence type="ECO:0000256" key="2">
    <source>
        <dbReference type="SAM" id="Phobius"/>
    </source>
</evidence>
<dbReference type="EnsemblMetazoa" id="CapteT222669">
    <property type="protein sequence ID" value="CapteP222669"/>
    <property type="gene ID" value="CapteG222669"/>
</dbReference>